<dbReference type="PROSITE" id="PS50125">
    <property type="entry name" value="GUANYLATE_CYCLASE_2"/>
    <property type="match status" value="1"/>
</dbReference>
<reference evidence="3" key="1">
    <citation type="submission" date="2016-02" db="EMBL/GenBank/DDBJ databases">
        <title>Comparative genomics of biotechnologically important yeasts.</title>
        <authorList>
            <consortium name="DOE Joint Genome Institute"/>
            <person name="Riley R."/>
            <person name="Haridas S."/>
            <person name="Wolfe K.H."/>
            <person name="Lopes M.R."/>
            <person name="Hittinger C.T."/>
            <person name="Goker M."/>
            <person name="Salamov A."/>
            <person name="Wisecaver J."/>
            <person name="Long T.M."/>
            <person name="Aerts A.L."/>
            <person name="Barry K."/>
            <person name="Choi C."/>
            <person name="Clum A."/>
            <person name="Coughlan A.Y."/>
            <person name="Deshpande S."/>
            <person name="Douglass A.P."/>
            <person name="Hanson S.J."/>
            <person name="Klenk H.-P."/>
            <person name="Labutti K."/>
            <person name="Lapidus A."/>
            <person name="Lindquist E."/>
            <person name="Lipzen A."/>
            <person name="Meier-Kolthoff J.P."/>
            <person name="Ohm R.A."/>
            <person name="Otillar R.P."/>
            <person name="Pangilinan J."/>
            <person name="Peng Y."/>
            <person name="Rokas A."/>
            <person name="Rosa C.A."/>
            <person name="Scheuner C."/>
            <person name="Sibirny A.A."/>
            <person name="Slot J.C."/>
            <person name="Stielow J.B."/>
            <person name="Sun H."/>
            <person name="Kurtzman C.P."/>
            <person name="Blackwell M."/>
            <person name="Jeffries T.W."/>
            <person name="Grigoriev I.V."/>
        </authorList>
    </citation>
    <scope>NUCLEOTIDE SEQUENCE [LARGE SCALE GENOMIC DNA]</scope>
    <source>
        <strain evidence="3">NRRL Y-17796</strain>
    </source>
</reference>
<dbReference type="CDD" id="cd07302">
    <property type="entry name" value="CHD"/>
    <property type="match status" value="1"/>
</dbReference>
<dbReference type="SMART" id="SM00044">
    <property type="entry name" value="CYCc"/>
    <property type="match status" value="1"/>
</dbReference>
<sequence>MPEHLHSDSIRVSEVIRDLAESYGMKNNACVMSVKLKSTEPISMSSGVIGLKTKRPHSLSVDLTASAPKGKVAIIFTDIKSSTELWERDPEMMKNALSIHNELLRTYAAKIGGYVVKTEGDSFMVCFENVIAAVYWALLIQNKLLTQDWPEGLIDTPQCPTIRDTQGNLLFYGLQVRMGIHWGEPFAVRDMVTGRMDYYGPMVNRTARISAAADGGQITLSYECMQKLVHYVKKYRISDPAAFGDINRDITQDENFSPGFRRLSDPTGLDKLDARSQKIEYFKAIEVLFGGWTASQSVRLKLKGVENPVQVYVVFPKNLDERRHHTAKLQSNIETAEAEPVMRRESLSRAAGGTHEVDALSVGAKSESVTDIEKRFQEYRISSDVHEIDVEPSEIVSMAIEVVKLEQICSALIRRRYEETSEIDFATYVRADILKSRMLENSIYSRATMEMMEHTVTRLENSVVMLERLFEESPII</sequence>
<dbReference type="PANTHER" id="PTHR43081">
    <property type="entry name" value="ADENYLATE CYCLASE, TERMINAL-DIFFERENTIATION SPECIFIC-RELATED"/>
    <property type="match status" value="1"/>
</dbReference>
<dbReference type="SUPFAM" id="SSF55073">
    <property type="entry name" value="Nucleotide cyclase"/>
    <property type="match status" value="1"/>
</dbReference>
<dbReference type="OrthoDB" id="2021138at2759"/>
<evidence type="ECO:0000259" key="1">
    <source>
        <dbReference type="PROSITE" id="PS50125"/>
    </source>
</evidence>
<evidence type="ECO:0000313" key="3">
    <source>
        <dbReference type="Proteomes" id="UP000095023"/>
    </source>
</evidence>
<dbReference type="GO" id="GO:0009190">
    <property type="term" value="P:cyclic nucleotide biosynthetic process"/>
    <property type="evidence" value="ECO:0007669"/>
    <property type="project" value="InterPro"/>
</dbReference>
<keyword evidence="3" id="KW-1185">Reference proteome</keyword>
<dbReference type="PANTHER" id="PTHR43081:SF1">
    <property type="entry name" value="ADENYLATE CYCLASE, TERMINAL-DIFFERENTIATION SPECIFIC"/>
    <property type="match status" value="1"/>
</dbReference>
<dbReference type="GO" id="GO:0035556">
    <property type="term" value="P:intracellular signal transduction"/>
    <property type="evidence" value="ECO:0007669"/>
    <property type="project" value="InterPro"/>
</dbReference>
<dbReference type="InterPro" id="IPR001054">
    <property type="entry name" value="A/G_cyclase"/>
</dbReference>
<dbReference type="InterPro" id="IPR050697">
    <property type="entry name" value="Adenylyl/Guanylyl_Cyclase_3/4"/>
</dbReference>
<dbReference type="Gene3D" id="3.30.70.1230">
    <property type="entry name" value="Nucleotide cyclase"/>
    <property type="match status" value="1"/>
</dbReference>
<dbReference type="InterPro" id="IPR029787">
    <property type="entry name" value="Nucleotide_cyclase"/>
</dbReference>
<dbReference type="AlphaFoldDB" id="A0A1E4TIZ8"/>
<name>A0A1E4TIZ8_9ASCO</name>
<gene>
    <name evidence="2" type="ORF">CANCADRAFT_30081</name>
</gene>
<proteinExistence type="predicted"/>
<protein>
    <recommendedName>
        <fullName evidence="1">Guanylate cyclase domain-containing protein</fullName>
    </recommendedName>
</protein>
<dbReference type="Proteomes" id="UP000095023">
    <property type="component" value="Unassembled WGS sequence"/>
</dbReference>
<accession>A0A1E4TIZ8</accession>
<dbReference type="Pfam" id="PF00211">
    <property type="entry name" value="Guanylate_cyc"/>
    <property type="match status" value="1"/>
</dbReference>
<dbReference type="EMBL" id="KV453841">
    <property type="protein sequence ID" value="ODV91744.1"/>
    <property type="molecule type" value="Genomic_DNA"/>
</dbReference>
<evidence type="ECO:0000313" key="2">
    <source>
        <dbReference type="EMBL" id="ODV91744.1"/>
    </source>
</evidence>
<feature type="domain" description="Guanylate cyclase" evidence="1">
    <location>
        <begin position="73"/>
        <end position="210"/>
    </location>
</feature>
<organism evidence="2 3">
    <name type="scientific">Tortispora caseinolytica NRRL Y-17796</name>
    <dbReference type="NCBI Taxonomy" id="767744"/>
    <lineage>
        <taxon>Eukaryota</taxon>
        <taxon>Fungi</taxon>
        <taxon>Dikarya</taxon>
        <taxon>Ascomycota</taxon>
        <taxon>Saccharomycotina</taxon>
        <taxon>Trigonopsidomycetes</taxon>
        <taxon>Trigonopsidales</taxon>
        <taxon>Trigonopsidaceae</taxon>
        <taxon>Tortispora</taxon>
    </lineage>
</organism>